<dbReference type="PANTHER" id="PTHR28015:SF1">
    <property type="entry name" value="ATP SYNTHASE ASSEMBLY FACTOR FMC1, MITOCHONDRIAL"/>
    <property type="match status" value="1"/>
</dbReference>
<dbReference type="KEGG" id="erc:Ecym_3315"/>
<dbReference type="Proteomes" id="UP000006790">
    <property type="component" value="Chromosome 3"/>
</dbReference>
<dbReference type="PANTHER" id="PTHR28015">
    <property type="entry name" value="ATP SYNTHASE ASSEMBLY FACTOR FMC1, MITOCHONDRIAL"/>
    <property type="match status" value="1"/>
</dbReference>
<dbReference type="InParanoid" id="G8JRN7"/>
<dbReference type="GeneID" id="11471006"/>
<dbReference type="OMA" id="HRVGFEL"/>
<dbReference type="eggNOG" id="ENOG502SD6J">
    <property type="taxonomic scope" value="Eukaryota"/>
</dbReference>
<dbReference type="EMBL" id="CP002499">
    <property type="protein sequence ID" value="AET38806.1"/>
    <property type="molecule type" value="Genomic_DNA"/>
</dbReference>
<dbReference type="AlphaFoldDB" id="G8JRN7"/>
<dbReference type="FunCoup" id="G8JRN7">
    <property type="interactions" value="90"/>
</dbReference>
<dbReference type="GO" id="GO:0005759">
    <property type="term" value="C:mitochondrial matrix"/>
    <property type="evidence" value="ECO:0007669"/>
    <property type="project" value="EnsemblFungi"/>
</dbReference>
<organism evidence="1 2">
    <name type="scientific">Eremothecium cymbalariae (strain CBS 270.75 / DBVPG 7215 / KCTC 17166 / NRRL Y-17582)</name>
    <name type="common">Yeast</name>
    <dbReference type="NCBI Taxonomy" id="931890"/>
    <lineage>
        <taxon>Eukaryota</taxon>
        <taxon>Fungi</taxon>
        <taxon>Dikarya</taxon>
        <taxon>Ascomycota</taxon>
        <taxon>Saccharomycotina</taxon>
        <taxon>Saccharomycetes</taxon>
        <taxon>Saccharomycetales</taxon>
        <taxon>Saccharomycetaceae</taxon>
        <taxon>Eremothecium</taxon>
    </lineage>
</organism>
<dbReference type="STRING" id="931890.G8JRN7"/>
<gene>
    <name evidence="1" type="ordered locus">Ecym_3315</name>
</gene>
<reference evidence="2" key="1">
    <citation type="journal article" date="2012" name="G3 (Bethesda)">
        <title>Pichia sorbitophila, an interspecies yeast hybrid reveals early steps of genome resolution following polyploidization.</title>
        <authorList>
            <person name="Leh Louis V."/>
            <person name="Despons L."/>
            <person name="Friedrich A."/>
            <person name="Martin T."/>
            <person name="Durrens P."/>
            <person name="Casaregola S."/>
            <person name="Neuveglise C."/>
            <person name="Fairhead C."/>
            <person name="Marck C."/>
            <person name="Cruz J.A."/>
            <person name="Straub M.L."/>
            <person name="Kugler V."/>
            <person name="Sacerdot C."/>
            <person name="Uzunov Z."/>
            <person name="Thierry A."/>
            <person name="Weiss S."/>
            <person name="Bleykasten C."/>
            <person name="De Montigny J."/>
            <person name="Jacques N."/>
            <person name="Jung P."/>
            <person name="Lemaire M."/>
            <person name="Mallet S."/>
            <person name="Morel G."/>
            <person name="Richard G.F."/>
            <person name="Sarkar A."/>
            <person name="Savel G."/>
            <person name="Schacherer J."/>
            <person name="Seret M.L."/>
            <person name="Talla E."/>
            <person name="Samson G."/>
            <person name="Jubin C."/>
            <person name="Poulain J."/>
            <person name="Vacherie B."/>
            <person name="Barbe V."/>
            <person name="Pelletier E."/>
            <person name="Sherman D.J."/>
            <person name="Westhof E."/>
            <person name="Weissenbach J."/>
            <person name="Baret P.V."/>
            <person name="Wincker P."/>
            <person name="Gaillardin C."/>
            <person name="Dujon B."/>
            <person name="Souciet J.L."/>
        </authorList>
    </citation>
    <scope>NUCLEOTIDE SEQUENCE [LARGE SCALE GENOMIC DNA]</scope>
    <source>
        <strain evidence="2">CBS 270.75 / DBVPG 7215 / KCTC 17166 / NRRL Y-17582</strain>
    </source>
</reference>
<dbReference type="InterPro" id="IPR039196">
    <property type="entry name" value="Fmc1"/>
</dbReference>
<protein>
    <recommendedName>
        <fullName evidence="3">ATP synthase assembly factor FMC1, mitochondrial</fullName>
    </recommendedName>
</protein>
<name>G8JRN7_ERECY</name>
<dbReference type="HOGENOM" id="CLU_128881_1_0_1"/>
<dbReference type="GO" id="GO:0016236">
    <property type="term" value="P:macroautophagy"/>
    <property type="evidence" value="ECO:0007669"/>
    <property type="project" value="EnsemblFungi"/>
</dbReference>
<accession>G8JRN7</accession>
<sequence>MNVNNSGLVSSYRPLIRALVKASKRSHIEQIKQDIKKEITVLTYKKIQTVREQADMKDSNEKLNLLKLSHSLSKQIEDLKSQDPSKSKKLFFYPHSKELRSIIMSDPVSRGVFEKRLEHLMDVAAFVKNQMEYDILIDRYNPGLGMSQEEKVRRTANKVGLQVPEDVL</sequence>
<proteinExistence type="predicted"/>
<dbReference type="GO" id="GO:0033615">
    <property type="term" value="P:mitochondrial proton-transporting ATP synthase complex assembly"/>
    <property type="evidence" value="ECO:0007669"/>
    <property type="project" value="EnsemblFungi"/>
</dbReference>
<evidence type="ECO:0000313" key="2">
    <source>
        <dbReference type="Proteomes" id="UP000006790"/>
    </source>
</evidence>
<evidence type="ECO:0000313" key="1">
    <source>
        <dbReference type="EMBL" id="AET38806.1"/>
    </source>
</evidence>
<keyword evidence="2" id="KW-1185">Reference proteome</keyword>
<dbReference type="Pfam" id="PF13233">
    <property type="entry name" value="Complex1_LYR_2"/>
    <property type="match status" value="1"/>
</dbReference>
<dbReference type="OrthoDB" id="15893at2759"/>
<dbReference type="RefSeq" id="XP_003645623.1">
    <property type="nucleotide sequence ID" value="XM_003645575.1"/>
</dbReference>
<evidence type="ECO:0008006" key="3">
    <source>
        <dbReference type="Google" id="ProtNLM"/>
    </source>
</evidence>